<dbReference type="PROSITE" id="PS50893">
    <property type="entry name" value="ABC_TRANSPORTER_2"/>
    <property type="match status" value="2"/>
</dbReference>
<evidence type="ECO:0000256" key="3">
    <source>
        <dbReference type="ARBA" id="ARBA00022741"/>
    </source>
</evidence>
<dbReference type="InterPro" id="IPR027417">
    <property type="entry name" value="P-loop_NTPase"/>
</dbReference>
<dbReference type="InterPro" id="IPR050095">
    <property type="entry name" value="ECF_ABC_transporter_ATP-bd"/>
</dbReference>
<dbReference type="InterPro" id="IPR003439">
    <property type="entry name" value="ABC_transporter-like_ATP-bd"/>
</dbReference>
<dbReference type="Proteomes" id="UP000269438">
    <property type="component" value="Unassembled WGS sequence"/>
</dbReference>
<sequence length="486" mass="50896">MVPAAVSIQNWGWRHASRLAWALENVTLDIGPGERVLILGPSGAGKSTLLQALAGVLGGDDEGDTQGSLTVDGQDPAHQRGRSGLLLQDPDSQMILARVGDDVAFGCENLGVPREEIWVRVREALDAVGLDVPLDRSTQALSGGQKQRLALAGVIAMRPGLLLLDEPTANLDPVGVAEVRDAVGRVLDQTGATFVVIEHRVDTWLPLVDRVVVLGAGGAVIADGHPDVVLSERGAELSREGVWVPGHPPRVSLPAAQPAGVDLLDTRDLGTARVRGIPVGSPVTTNVRAGEVLAITGENGAGKSTLALTLAGLLRPEGGELRATAELNRGLGDSPIAWKSTQLLERIGTVFQDPEHQFLATTVRRELEVGPRALGLDPAEVDARVNDVLDRLGLSALDRAHPFTLSGGEKRRLSVATALVSRPSILVLDEPTFGQDAGTWARLVELIGALRAEGSAIITVSHDAEFVAALADRTLTLTAGSAEVAA</sequence>
<name>A0A3L7ASC5_9MICO</name>
<dbReference type="PANTHER" id="PTHR43553:SF24">
    <property type="entry name" value="ENERGY-COUPLING FACTOR TRANSPORTER ATP-BINDING PROTEIN ECFA1"/>
    <property type="match status" value="1"/>
</dbReference>
<evidence type="ECO:0000256" key="2">
    <source>
        <dbReference type="ARBA" id="ARBA00022448"/>
    </source>
</evidence>
<dbReference type="PANTHER" id="PTHR43553">
    <property type="entry name" value="HEAVY METAL TRANSPORTER"/>
    <property type="match status" value="1"/>
</dbReference>
<comment type="similarity">
    <text evidence="1">Belongs to the ABC transporter superfamily.</text>
</comment>
<dbReference type="SUPFAM" id="SSF52540">
    <property type="entry name" value="P-loop containing nucleoside triphosphate hydrolases"/>
    <property type="match status" value="2"/>
</dbReference>
<dbReference type="PROSITE" id="PS00211">
    <property type="entry name" value="ABC_TRANSPORTER_1"/>
    <property type="match status" value="2"/>
</dbReference>
<dbReference type="InterPro" id="IPR015856">
    <property type="entry name" value="ABC_transpr_CbiO/EcfA_su"/>
</dbReference>
<evidence type="ECO:0000256" key="4">
    <source>
        <dbReference type="ARBA" id="ARBA00022840"/>
    </source>
</evidence>
<dbReference type="Pfam" id="PF00005">
    <property type="entry name" value="ABC_tran"/>
    <property type="match status" value="2"/>
</dbReference>
<dbReference type="GO" id="GO:0043190">
    <property type="term" value="C:ATP-binding cassette (ABC) transporter complex"/>
    <property type="evidence" value="ECO:0007669"/>
    <property type="project" value="TreeGrafter"/>
</dbReference>
<evidence type="ECO:0000259" key="5">
    <source>
        <dbReference type="PROSITE" id="PS50893"/>
    </source>
</evidence>
<accession>A0A3L7ASC5</accession>
<comment type="caution">
    <text evidence="6">The sequence shown here is derived from an EMBL/GenBank/DDBJ whole genome shotgun (WGS) entry which is preliminary data.</text>
</comment>
<feature type="domain" description="ABC transporter" evidence="5">
    <location>
        <begin position="264"/>
        <end position="486"/>
    </location>
</feature>
<dbReference type="OrthoDB" id="501320at2"/>
<keyword evidence="2" id="KW-0813">Transport</keyword>
<dbReference type="SMART" id="SM00382">
    <property type="entry name" value="AAA"/>
    <property type="match status" value="2"/>
</dbReference>
<feature type="domain" description="ABC transporter" evidence="5">
    <location>
        <begin position="6"/>
        <end position="241"/>
    </location>
</feature>
<dbReference type="GO" id="GO:0042626">
    <property type="term" value="F:ATPase-coupled transmembrane transporter activity"/>
    <property type="evidence" value="ECO:0007669"/>
    <property type="project" value="TreeGrafter"/>
</dbReference>
<keyword evidence="4 6" id="KW-0067">ATP-binding</keyword>
<dbReference type="InterPro" id="IPR003593">
    <property type="entry name" value="AAA+_ATPase"/>
</dbReference>
<dbReference type="GO" id="GO:0016887">
    <property type="term" value="F:ATP hydrolysis activity"/>
    <property type="evidence" value="ECO:0007669"/>
    <property type="project" value="InterPro"/>
</dbReference>
<evidence type="ECO:0000256" key="1">
    <source>
        <dbReference type="ARBA" id="ARBA00005417"/>
    </source>
</evidence>
<keyword evidence="3" id="KW-0547">Nucleotide-binding</keyword>
<dbReference type="EMBL" id="RCUY01000009">
    <property type="protein sequence ID" value="RLP82470.1"/>
    <property type="molecule type" value="Genomic_DNA"/>
</dbReference>
<reference evidence="6 7" key="1">
    <citation type="submission" date="2018-10" db="EMBL/GenBank/DDBJ databases">
        <authorList>
            <person name="Li J."/>
        </authorList>
    </citation>
    <scope>NUCLEOTIDE SEQUENCE [LARGE SCALE GENOMIC DNA]</scope>
    <source>
        <strain evidence="6 7">JCM 11654</strain>
    </source>
</reference>
<organism evidence="6 7">
    <name type="scientific">Mycetocola lacteus</name>
    <dbReference type="NCBI Taxonomy" id="76637"/>
    <lineage>
        <taxon>Bacteria</taxon>
        <taxon>Bacillati</taxon>
        <taxon>Actinomycetota</taxon>
        <taxon>Actinomycetes</taxon>
        <taxon>Micrococcales</taxon>
        <taxon>Microbacteriaceae</taxon>
        <taxon>Mycetocola</taxon>
    </lineage>
</organism>
<proteinExistence type="inferred from homology"/>
<evidence type="ECO:0000313" key="7">
    <source>
        <dbReference type="Proteomes" id="UP000269438"/>
    </source>
</evidence>
<dbReference type="GO" id="GO:0005524">
    <property type="term" value="F:ATP binding"/>
    <property type="evidence" value="ECO:0007669"/>
    <property type="project" value="UniProtKB-KW"/>
</dbReference>
<dbReference type="CDD" id="cd03225">
    <property type="entry name" value="ABC_cobalt_CbiO_domain1"/>
    <property type="match status" value="2"/>
</dbReference>
<evidence type="ECO:0000313" key="6">
    <source>
        <dbReference type="EMBL" id="RLP82470.1"/>
    </source>
</evidence>
<dbReference type="AlphaFoldDB" id="A0A3L7ASC5"/>
<protein>
    <submittedName>
        <fullName evidence="6">ATP-binding cassette domain-containing protein</fullName>
    </submittedName>
</protein>
<gene>
    <name evidence="6" type="ORF">D9V34_11485</name>
</gene>
<dbReference type="Gene3D" id="3.40.50.300">
    <property type="entry name" value="P-loop containing nucleotide triphosphate hydrolases"/>
    <property type="match status" value="2"/>
</dbReference>
<dbReference type="InterPro" id="IPR017871">
    <property type="entry name" value="ABC_transporter-like_CS"/>
</dbReference>
<keyword evidence="7" id="KW-1185">Reference proteome</keyword>